<organism evidence="6 7">
    <name type="scientific">Laccaria amethystina LaAM-08-1</name>
    <dbReference type="NCBI Taxonomy" id="1095629"/>
    <lineage>
        <taxon>Eukaryota</taxon>
        <taxon>Fungi</taxon>
        <taxon>Dikarya</taxon>
        <taxon>Basidiomycota</taxon>
        <taxon>Agaricomycotina</taxon>
        <taxon>Agaricomycetes</taxon>
        <taxon>Agaricomycetidae</taxon>
        <taxon>Agaricales</taxon>
        <taxon>Agaricineae</taxon>
        <taxon>Hydnangiaceae</taxon>
        <taxon>Laccaria</taxon>
    </lineage>
</organism>
<dbReference type="OrthoDB" id="2687121at2759"/>
<keyword evidence="5" id="KW-0539">Nucleus</keyword>
<sequence length="118" mass="13160">FKIVTDCGFLSLMKTGRPYYHLPSAETASCDAWAVFFNIQRCITKMLQEHTGALSFTTNAWTSPNHKAYMAVTVHFKNKGVPVAMLLDIIELVCSHSGLNLAAVFVKILEYFGIDDKV</sequence>
<reference evidence="6 7" key="1">
    <citation type="submission" date="2014-04" db="EMBL/GenBank/DDBJ databases">
        <authorList>
            <consortium name="DOE Joint Genome Institute"/>
            <person name="Kuo A."/>
            <person name="Kohler A."/>
            <person name="Nagy L.G."/>
            <person name="Floudas D."/>
            <person name="Copeland A."/>
            <person name="Barry K.W."/>
            <person name="Cichocki N."/>
            <person name="Veneault-Fourrey C."/>
            <person name="LaButti K."/>
            <person name="Lindquist E.A."/>
            <person name="Lipzen A."/>
            <person name="Lundell T."/>
            <person name="Morin E."/>
            <person name="Murat C."/>
            <person name="Sun H."/>
            <person name="Tunlid A."/>
            <person name="Henrissat B."/>
            <person name="Grigoriev I.V."/>
            <person name="Hibbett D.S."/>
            <person name="Martin F."/>
            <person name="Nordberg H.P."/>
            <person name="Cantor M.N."/>
            <person name="Hua S.X."/>
        </authorList>
    </citation>
    <scope>NUCLEOTIDE SEQUENCE [LARGE SCALE GENOMIC DNA]</scope>
    <source>
        <strain evidence="6 7">LaAM-08-1</strain>
    </source>
</reference>
<dbReference type="InterPro" id="IPR012337">
    <property type="entry name" value="RNaseH-like_sf"/>
</dbReference>
<keyword evidence="4" id="KW-0862">Zinc</keyword>
<feature type="non-terminal residue" evidence="6">
    <location>
        <position position="1"/>
    </location>
</feature>
<evidence type="ECO:0000256" key="5">
    <source>
        <dbReference type="ARBA" id="ARBA00023242"/>
    </source>
</evidence>
<keyword evidence="2" id="KW-0479">Metal-binding</keyword>
<evidence type="ECO:0000256" key="4">
    <source>
        <dbReference type="ARBA" id="ARBA00022833"/>
    </source>
</evidence>
<protein>
    <submittedName>
        <fullName evidence="6">Uncharacterized protein</fullName>
    </submittedName>
</protein>
<keyword evidence="7" id="KW-1185">Reference proteome</keyword>
<feature type="non-terminal residue" evidence="6">
    <location>
        <position position="118"/>
    </location>
</feature>
<dbReference type="SUPFAM" id="SSF53098">
    <property type="entry name" value="Ribonuclease H-like"/>
    <property type="match status" value="1"/>
</dbReference>
<dbReference type="Proteomes" id="UP000054477">
    <property type="component" value="Unassembled WGS sequence"/>
</dbReference>
<keyword evidence="3" id="KW-0863">Zinc-finger</keyword>
<reference evidence="7" key="2">
    <citation type="submission" date="2015-01" db="EMBL/GenBank/DDBJ databases">
        <title>Evolutionary Origins and Diversification of the Mycorrhizal Mutualists.</title>
        <authorList>
            <consortium name="DOE Joint Genome Institute"/>
            <consortium name="Mycorrhizal Genomics Consortium"/>
            <person name="Kohler A."/>
            <person name="Kuo A."/>
            <person name="Nagy L.G."/>
            <person name="Floudas D."/>
            <person name="Copeland A."/>
            <person name="Barry K.W."/>
            <person name="Cichocki N."/>
            <person name="Veneault-Fourrey C."/>
            <person name="LaButti K."/>
            <person name="Lindquist E.A."/>
            <person name="Lipzen A."/>
            <person name="Lundell T."/>
            <person name="Morin E."/>
            <person name="Murat C."/>
            <person name="Riley R."/>
            <person name="Ohm R."/>
            <person name="Sun H."/>
            <person name="Tunlid A."/>
            <person name="Henrissat B."/>
            <person name="Grigoriev I.V."/>
            <person name="Hibbett D.S."/>
            <person name="Martin F."/>
        </authorList>
    </citation>
    <scope>NUCLEOTIDE SEQUENCE [LARGE SCALE GENOMIC DNA]</scope>
    <source>
        <strain evidence="7">LaAM-08-1</strain>
    </source>
</reference>
<comment type="subcellular location">
    <subcellularLocation>
        <location evidence="1">Nucleus</location>
    </subcellularLocation>
</comment>
<evidence type="ECO:0000256" key="2">
    <source>
        <dbReference type="ARBA" id="ARBA00022723"/>
    </source>
</evidence>
<dbReference type="HOGENOM" id="CLU_167975_0_0_1"/>
<name>A0A0C9WQI8_9AGAR</name>
<evidence type="ECO:0000313" key="6">
    <source>
        <dbReference type="EMBL" id="KIK00560.1"/>
    </source>
</evidence>
<dbReference type="PANTHER" id="PTHR46481:SF10">
    <property type="entry name" value="ZINC FINGER BED DOMAIN-CONTAINING PROTEIN 39"/>
    <property type="match status" value="1"/>
</dbReference>
<dbReference type="GO" id="GO:0008270">
    <property type="term" value="F:zinc ion binding"/>
    <property type="evidence" value="ECO:0007669"/>
    <property type="project" value="UniProtKB-KW"/>
</dbReference>
<dbReference type="GO" id="GO:0005634">
    <property type="term" value="C:nucleus"/>
    <property type="evidence" value="ECO:0007669"/>
    <property type="project" value="UniProtKB-SubCell"/>
</dbReference>
<evidence type="ECO:0000313" key="7">
    <source>
        <dbReference type="Proteomes" id="UP000054477"/>
    </source>
</evidence>
<dbReference type="PANTHER" id="PTHR46481">
    <property type="entry name" value="ZINC FINGER BED DOMAIN-CONTAINING PROTEIN 4"/>
    <property type="match status" value="1"/>
</dbReference>
<proteinExistence type="predicted"/>
<evidence type="ECO:0000256" key="1">
    <source>
        <dbReference type="ARBA" id="ARBA00004123"/>
    </source>
</evidence>
<evidence type="ECO:0000256" key="3">
    <source>
        <dbReference type="ARBA" id="ARBA00022771"/>
    </source>
</evidence>
<dbReference type="InterPro" id="IPR052035">
    <property type="entry name" value="ZnF_BED_domain_contain"/>
</dbReference>
<accession>A0A0C9WQI8</accession>
<dbReference type="AlphaFoldDB" id="A0A0C9WQI8"/>
<gene>
    <name evidence="6" type="ORF">K443DRAFT_77379</name>
</gene>
<dbReference type="EMBL" id="KN838623">
    <property type="protein sequence ID" value="KIK00560.1"/>
    <property type="molecule type" value="Genomic_DNA"/>
</dbReference>